<keyword evidence="4" id="KW-0333">Golgi apparatus</keyword>
<reference evidence="6" key="1">
    <citation type="journal article" date="2021" name="Mol. Ecol. Resour.">
        <title>Apolygus lucorum genome provides insights into omnivorousness and mesophyll feeding.</title>
        <authorList>
            <person name="Liu Y."/>
            <person name="Liu H."/>
            <person name="Wang H."/>
            <person name="Huang T."/>
            <person name="Liu B."/>
            <person name="Yang B."/>
            <person name="Yin L."/>
            <person name="Li B."/>
            <person name="Zhang Y."/>
            <person name="Zhang S."/>
            <person name="Jiang F."/>
            <person name="Zhang X."/>
            <person name="Ren Y."/>
            <person name="Wang B."/>
            <person name="Wang S."/>
            <person name="Lu Y."/>
            <person name="Wu K."/>
            <person name="Fan W."/>
            <person name="Wang G."/>
        </authorList>
    </citation>
    <scope>NUCLEOTIDE SEQUENCE</scope>
    <source>
        <strain evidence="6">12Hb</strain>
    </source>
</reference>
<gene>
    <name evidence="6" type="ORF">GE061_015045</name>
</gene>
<keyword evidence="3 4" id="KW-0813">Transport</keyword>
<evidence type="ECO:0000313" key="7">
    <source>
        <dbReference type="Proteomes" id="UP000466442"/>
    </source>
</evidence>
<dbReference type="Proteomes" id="UP000466442">
    <property type="component" value="Unassembled WGS sequence"/>
</dbReference>
<dbReference type="GO" id="GO:0006869">
    <property type="term" value="P:lipid transport"/>
    <property type="evidence" value="ECO:0007669"/>
    <property type="project" value="UniProtKB-UniRule"/>
</dbReference>
<evidence type="ECO:0000256" key="1">
    <source>
        <dbReference type="ARBA" id="ARBA00006080"/>
    </source>
</evidence>
<keyword evidence="4" id="KW-0653">Protein transport</keyword>
<dbReference type="InterPro" id="IPR014812">
    <property type="entry name" value="Vps51"/>
</dbReference>
<dbReference type="OrthoDB" id="203678at2759"/>
<comment type="subunit">
    <text evidence="4">Component of the Golgi-associated retrograde protein (GARP) complex.</text>
</comment>
<dbReference type="GO" id="GO:0016020">
    <property type="term" value="C:membrane"/>
    <property type="evidence" value="ECO:0007669"/>
    <property type="project" value="TreeGrafter"/>
</dbReference>
<dbReference type="GO" id="GO:0048193">
    <property type="term" value="P:Golgi vesicle transport"/>
    <property type="evidence" value="ECO:0007669"/>
    <property type="project" value="TreeGrafter"/>
</dbReference>
<dbReference type="GO" id="GO:0032456">
    <property type="term" value="P:endocytic recycling"/>
    <property type="evidence" value="ECO:0007669"/>
    <property type="project" value="TreeGrafter"/>
</dbReference>
<dbReference type="InterPro" id="IPR039481">
    <property type="entry name" value="EXOC2/Sec5_N_dom"/>
</dbReference>
<comment type="function">
    <text evidence="4">Acts as component of the GARP complex that is involved in retrograde transport from early and late endosomes to the trans-Golgi network (TGN).</text>
</comment>
<dbReference type="GO" id="GO:0042147">
    <property type="term" value="P:retrograde transport, endosome to Golgi"/>
    <property type="evidence" value="ECO:0007669"/>
    <property type="project" value="UniProtKB-UniRule"/>
</dbReference>
<dbReference type="GO" id="GO:1990745">
    <property type="term" value="C:EARP complex"/>
    <property type="evidence" value="ECO:0007669"/>
    <property type="project" value="TreeGrafter"/>
</dbReference>
<comment type="similarity">
    <text evidence="1 4">Belongs to the VPS51 family.</text>
</comment>
<feature type="domain" description="Exocyst complex component EXOC2/Sec5 N-terminal" evidence="5">
    <location>
        <begin position="5"/>
        <end position="233"/>
    </location>
</feature>
<dbReference type="GO" id="GO:0000938">
    <property type="term" value="C:GARP complex"/>
    <property type="evidence" value="ECO:0007669"/>
    <property type="project" value="UniProtKB-UniRule"/>
</dbReference>
<protein>
    <recommendedName>
        <fullName evidence="2 4">Vacuolar protein sorting-associated protein 51 homolog</fullName>
    </recommendedName>
</protein>
<dbReference type="AlphaFoldDB" id="A0A8S9XJS5"/>
<evidence type="ECO:0000259" key="5">
    <source>
        <dbReference type="Pfam" id="PF15469"/>
    </source>
</evidence>
<comment type="caution">
    <text evidence="6">The sequence shown here is derived from an EMBL/GenBank/DDBJ whole genome shotgun (WGS) entry which is preliminary data.</text>
</comment>
<keyword evidence="7" id="KW-1185">Reference proteome</keyword>
<evidence type="ECO:0000256" key="4">
    <source>
        <dbReference type="RuleBase" id="RU368010"/>
    </source>
</evidence>
<organism evidence="6 7">
    <name type="scientific">Apolygus lucorum</name>
    <name type="common">Small green plant bug</name>
    <name type="synonym">Lygocoris lucorum</name>
    <dbReference type="NCBI Taxonomy" id="248454"/>
    <lineage>
        <taxon>Eukaryota</taxon>
        <taxon>Metazoa</taxon>
        <taxon>Ecdysozoa</taxon>
        <taxon>Arthropoda</taxon>
        <taxon>Hexapoda</taxon>
        <taxon>Insecta</taxon>
        <taxon>Pterygota</taxon>
        <taxon>Neoptera</taxon>
        <taxon>Paraneoptera</taxon>
        <taxon>Hemiptera</taxon>
        <taxon>Heteroptera</taxon>
        <taxon>Panheteroptera</taxon>
        <taxon>Cimicomorpha</taxon>
        <taxon>Miridae</taxon>
        <taxon>Mirini</taxon>
        <taxon>Apolygus</taxon>
    </lineage>
</organism>
<comment type="subcellular location">
    <subcellularLocation>
        <location evidence="4">Golgi apparatus</location>
        <location evidence="4">trans-Golgi network</location>
    </subcellularLocation>
</comment>
<dbReference type="GO" id="GO:0007041">
    <property type="term" value="P:lysosomal transport"/>
    <property type="evidence" value="ECO:0007669"/>
    <property type="project" value="TreeGrafter"/>
</dbReference>
<dbReference type="Pfam" id="PF15469">
    <property type="entry name" value="Sec5"/>
    <property type="match status" value="1"/>
</dbReference>
<accession>A0A8S9XJS5</accession>
<evidence type="ECO:0000256" key="3">
    <source>
        <dbReference type="ARBA" id="ARBA00022448"/>
    </source>
</evidence>
<dbReference type="PANTHER" id="PTHR15954">
    <property type="entry name" value="VACUOLAR PROTEIN SORTING-ASSOCIATED PROTEIN 51 HOMOLOG"/>
    <property type="match status" value="1"/>
</dbReference>
<evidence type="ECO:0000256" key="2">
    <source>
        <dbReference type="ARBA" id="ARBA00016122"/>
    </source>
</evidence>
<name>A0A8S9XJS5_APOLU</name>
<proteinExistence type="inferred from homology"/>
<dbReference type="GO" id="GO:0007030">
    <property type="term" value="P:Golgi organization"/>
    <property type="evidence" value="ECO:0007669"/>
    <property type="project" value="UniProtKB-UniRule"/>
</dbReference>
<sequence length="715" mass="81528">MDRSPYDINGSNFSPDLFLQKLLKDQSLKEIMDQEESIVKDTQSLHSDMQTLVYENYNKFISATDTIRKMKVDFKQMETEMDSLGKNMDSITSFSDKISTTLQTTRGQISKLSGIHTLLKRLQFLFKLPAKLTSLMDEGKYAQAVEDYLKTQQVLNHYAHLESFLGIQQDCNAIVSDLRNRLHCQYKNPKASAKDMTESIELLLMLGEPSEDLHSEFLTHAALRFQEHVYQLSSGDSTEDLVEYIDLANNGFLCDLCLIVTAYNDLFLNKRSLHLSENATALARLDDFLEERMTEWFTCISNKIQSEQEDPQSDTMMLVRALDRFYSKLSSVSSLLKTDNYARRGLNLVLDAGRRQCSTQREALENSFSDWVRGVRQSVGEEQSQTTELLAGLIVNIVEKVKTALNQLSLFIQPDRSFTSESEFLVQFSLDCVRSGLVIKFLKHIVTASVAFTKPTASPSLPTLLVLAKMCMEFNSTHVHYLIGLVDEWFNVKLTSEREDEEEELVRLMESGAQDLVNHYVRMQGNIISQMVRKSIETRDWGHSLEPRTVRPVMKRVMEELASSETCLGSLFEEGERRTQPGSGSRHHHRSVVTSTSVWSQSSAHSYTHNLNKLFSDKIEIYAPVSLTKVSVLTGIIKIALKTLLECIRMKTFSKFGLQQIQVDAHYLQLYLWRYVADENLVQLLLDEVLSSAVHRCTNPVLMEPSVVEIICERG</sequence>
<dbReference type="EMBL" id="WIXP02000006">
    <property type="protein sequence ID" value="KAF6209300.1"/>
    <property type="molecule type" value="Genomic_DNA"/>
</dbReference>
<dbReference type="GO" id="GO:0015031">
    <property type="term" value="P:protein transport"/>
    <property type="evidence" value="ECO:0007669"/>
    <property type="project" value="UniProtKB-UniRule"/>
</dbReference>
<dbReference type="GO" id="GO:0005829">
    <property type="term" value="C:cytosol"/>
    <property type="evidence" value="ECO:0007669"/>
    <property type="project" value="GOC"/>
</dbReference>
<keyword evidence="4" id="KW-0445">Lipid transport</keyword>
<evidence type="ECO:0000313" key="6">
    <source>
        <dbReference type="EMBL" id="KAF6209300.1"/>
    </source>
</evidence>
<dbReference type="PANTHER" id="PTHR15954:SF4">
    <property type="entry name" value="VACUOLAR PROTEIN SORTING-ASSOCIATED PROTEIN 51 HOMOLOG"/>
    <property type="match status" value="1"/>
</dbReference>